<accession>A0A9W8JRR5</accession>
<evidence type="ECO:0000256" key="1">
    <source>
        <dbReference type="SAM" id="MobiDB-lite"/>
    </source>
</evidence>
<dbReference type="AlphaFoldDB" id="A0A9W8JRR5"/>
<feature type="region of interest" description="Disordered" evidence="1">
    <location>
        <begin position="452"/>
        <end position="526"/>
    </location>
</feature>
<feature type="region of interest" description="Disordered" evidence="1">
    <location>
        <begin position="322"/>
        <end position="345"/>
    </location>
</feature>
<feature type="compositionally biased region" description="Low complexity" evidence="1">
    <location>
        <begin position="131"/>
        <end position="145"/>
    </location>
</feature>
<proteinExistence type="predicted"/>
<dbReference type="EMBL" id="JANKHO010001291">
    <property type="protein sequence ID" value="KAJ3502375.1"/>
    <property type="molecule type" value="Genomic_DNA"/>
</dbReference>
<sequence>MIDTTDMPASTSTFTPTLTSTNDTLNLNITFTEAELEDMGKYCIPNRYSHPPMPSTPRNLGDPWVLVDRVEELASGNSTVAATSSASSTARLTCAQVSNSAQAISLAQEPDLTFDWNFDYKPLVFKEVDTSGPASSSNSSSSSSVSPPPTNTIATSFIPPYESTSASTAVATPFPATDTIFDSSFSLESGSGGAMPLSSGPLTDSDINFMWRSLSGFAPSTTQTAAFDRPTLFSGGMSGHELVDYTAWNLATPSSYSSASIPSASYLPAQVQPYFKTFPYSPDLVAWPQLVPPVGFSVGTSPAGTWREEYSLDTHGFEFASKPSTPAVPPRAPAARPTQTKCAPAQKQENNFSLYDFGDLTTLPTATSSALFTSATNYDSPYSASTPGAYASPLHLDIATLPACAPLAATDSVRGTPIGDFSTLPASQVTDGTPRDTPIAIPSSLSLKCLASHSSGIQRQSSSSHRNNPYGSRKFKEETHDTPRIPTQALTPISRTSTPLKRSPGLPPAGLMIRSRLSHERRTAGL</sequence>
<name>A0A9W8JRR5_9AGAR</name>
<dbReference type="OrthoDB" id="10476152at2759"/>
<feature type="compositionally biased region" description="Polar residues" evidence="1">
    <location>
        <begin position="488"/>
        <end position="500"/>
    </location>
</feature>
<organism evidence="2 3">
    <name type="scientific">Agrocybe chaxingu</name>
    <dbReference type="NCBI Taxonomy" id="84603"/>
    <lineage>
        <taxon>Eukaryota</taxon>
        <taxon>Fungi</taxon>
        <taxon>Dikarya</taxon>
        <taxon>Basidiomycota</taxon>
        <taxon>Agaricomycotina</taxon>
        <taxon>Agaricomycetes</taxon>
        <taxon>Agaricomycetidae</taxon>
        <taxon>Agaricales</taxon>
        <taxon>Agaricineae</taxon>
        <taxon>Strophariaceae</taxon>
        <taxon>Agrocybe</taxon>
    </lineage>
</organism>
<reference evidence="2" key="1">
    <citation type="submission" date="2022-07" db="EMBL/GenBank/DDBJ databases">
        <title>Genome Sequence of Agrocybe chaxingu.</title>
        <authorList>
            <person name="Buettner E."/>
        </authorList>
    </citation>
    <scope>NUCLEOTIDE SEQUENCE</scope>
    <source>
        <strain evidence="2">MP-N11</strain>
    </source>
</reference>
<feature type="compositionally biased region" description="Basic and acidic residues" evidence="1">
    <location>
        <begin position="474"/>
        <end position="483"/>
    </location>
</feature>
<protein>
    <submittedName>
        <fullName evidence="2">Uncharacterized protein</fullName>
    </submittedName>
</protein>
<feature type="compositionally biased region" description="Basic and acidic residues" evidence="1">
    <location>
        <begin position="517"/>
        <end position="526"/>
    </location>
</feature>
<comment type="caution">
    <text evidence="2">The sequence shown here is derived from an EMBL/GenBank/DDBJ whole genome shotgun (WGS) entry which is preliminary data.</text>
</comment>
<evidence type="ECO:0000313" key="3">
    <source>
        <dbReference type="Proteomes" id="UP001148786"/>
    </source>
</evidence>
<dbReference type="Proteomes" id="UP001148786">
    <property type="component" value="Unassembled WGS sequence"/>
</dbReference>
<evidence type="ECO:0000313" key="2">
    <source>
        <dbReference type="EMBL" id="KAJ3502375.1"/>
    </source>
</evidence>
<keyword evidence="3" id="KW-1185">Reference proteome</keyword>
<gene>
    <name evidence="2" type="ORF">NLJ89_g8919</name>
</gene>
<feature type="region of interest" description="Disordered" evidence="1">
    <location>
        <begin position="129"/>
        <end position="158"/>
    </location>
</feature>
<feature type="compositionally biased region" description="Low complexity" evidence="1">
    <location>
        <begin position="452"/>
        <end position="466"/>
    </location>
</feature>